<dbReference type="Proteomes" id="UP000284202">
    <property type="component" value="Unassembled WGS sequence"/>
</dbReference>
<dbReference type="AlphaFoldDB" id="A0A418SRR0"/>
<keyword evidence="2" id="KW-1185">Reference proteome</keyword>
<sequence length="66" mass="6954">MSEQQPSILDAQDALSAAHSAAELIFMSADFFDSQNGNALAYGAGRIQEEIRRANEILDGLKGGAA</sequence>
<evidence type="ECO:0000313" key="2">
    <source>
        <dbReference type="Proteomes" id="UP000284202"/>
    </source>
</evidence>
<reference evidence="2" key="1">
    <citation type="submission" date="2018-09" db="EMBL/GenBank/DDBJ databases">
        <title>Acidovorax cavernicola nov. sp. isolated from Gruta de las Maravillas (Aracena, Spain).</title>
        <authorList>
            <person name="Jurado V."/>
            <person name="Gutierrez-Patricio S."/>
            <person name="Gonzalez-Pimentel J.L."/>
            <person name="Miller A.Z."/>
            <person name="Laiz L."/>
            <person name="Saiz-Jimenez C."/>
        </authorList>
    </citation>
    <scope>NUCLEOTIDE SEQUENCE [LARGE SCALE GENOMIC DNA]</scope>
    <source>
        <strain evidence="2">1011MAR3C25</strain>
    </source>
</reference>
<accession>A0A418SRR0</accession>
<dbReference type="EMBL" id="QZCG01000010">
    <property type="protein sequence ID" value="RJE83651.1"/>
    <property type="molecule type" value="Genomic_DNA"/>
</dbReference>
<name>A0A418SRR0_9RHOB</name>
<gene>
    <name evidence="1" type="ORF">D3P04_14660</name>
</gene>
<protein>
    <submittedName>
        <fullName evidence="1">Uncharacterized protein</fullName>
    </submittedName>
</protein>
<dbReference type="RefSeq" id="WP_119750201.1">
    <property type="nucleotide sequence ID" value="NZ_QZCG01000010.1"/>
</dbReference>
<comment type="caution">
    <text evidence="1">The sequence shown here is derived from an EMBL/GenBank/DDBJ whole genome shotgun (WGS) entry which is preliminary data.</text>
</comment>
<proteinExistence type="predicted"/>
<evidence type="ECO:0000313" key="1">
    <source>
        <dbReference type="EMBL" id="RJE83651.1"/>
    </source>
</evidence>
<organism evidence="1 2">
    <name type="scientific">Paracoccus onubensis</name>
    <dbReference type="NCBI Taxonomy" id="1675788"/>
    <lineage>
        <taxon>Bacteria</taxon>
        <taxon>Pseudomonadati</taxon>
        <taxon>Pseudomonadota</taxon>
        <taxon>Alphaproteobacteria</taxon>
        <taxon>Rhodobacterales</taxon>
        <taxon>Paracoccaceae</taxon>
        <taxon>Paracoccus</taxon>
    </lineage>
</organism>